<keyword evidence="2" id="KW-1185">Reference proteome</keyword>
<organism evidence="1 2">
    <name type="scientific">Coemansia aciculifera</name>
    <dbReference type="NCBI Taxonomy" id="417176"/>
    <lineage>
        <taxon>Eukaryota</taxon>
        <taxon>Fungi</taxon>
        <taxon>Fungi incertae sedis</taxon>
        <taxon>Zoopagomycota</taxon>
        <taxon>Kickxellomycotina</taxon>
        <taxon>Kickxellomycetes</taxon>
        <taxon>Kickxellales</taxon>
        <taxon>Kickxellaceae</taxon>
        <taxon>Coemansia</taxon>
    </lineage>
</organism>
<accession>A0ACC1LZD6</accession>
<dbReference type="EMBL" id="JANBVB010001106">
    <property type="protein sequence ID" value="KAJ2891071.1"/>
    <property type="molecule type" value="Genomic_DNA"/>
</dbReference>
<comment type="caution">
    <text evidence="1">The sequence shown here is derived from an EMBL/GenBank/DDBJ whole genome shotgun (WGS) entry which is preliminary data.</text>
</comment>
<name>A0ACC1LZD6_9FUNG</name>
<reference evidence="1" key="1">
    <citation type="submission" date="2022-07" db="EMBL/GenBank/DDBJ databases">
        <title>Phylogenomic reconstructions and comparative analyses of Kickxellomycotina fungi.</title>
        <authorList>
            <person name="Reynolds N.K."/>
            <person name="Stajich J.E."/>
            <person name="Barry K."/>
            <person name="Grigoriev I.V."/>
            <person name="Crous P."/>
            <person name="Smith M.E."/>
        </authorList>
    </citation>
    <scope>NUCLEOTIDE SEQUENCE</scope>
    <source>
        <strain evidence="1">CBS 190363</strain>
    </source>
</reference>
<dbReference type="Proteomes" id="UP001139981">
    <property type="component" value="Unassembled WGS sequence"/>
</dbReference>
<gene>
    <name evidence="1" type="primary">RSAD1</name>
    <name evidence="1" type="ORF">IWW38_003784</name>
</gene>
<evidence type="ECO:0000313" key="2">
    <source>
        <dbReference type="Proteomes" id="UP001139981"/>
    </source>
</evidence>
<proteinExistence type="predicted"/>
<evidence type="ECO:0000313" key="1">
    <source>
        <dbReference type="EMBL" id="KAJ2891071.1"/>
    </source>
</evidence>
<protein>
    <submittedName>
        <fullName evidence="1">Radical S-adenosyl methionine domain-containing protein 1</fullName>
    </submittedName>
</protein>
<sequence length="213" mass="23894">MTSRIARVPLSLYVHWPYCSFLCKFCAFSKARVPSQGVDHEQITNALLRELRTSLMPHRDKELHSIYFGGGTPSLALPRNIGRIIEEANKLVPLAANAEVTLESNPTTAEVAKMLDFKQAGINRYSIGIQTLDDATLRKMGRLHTGAEGLAAVDRAKALFPGRVTFDMIFGFESQLLRQWQTELETALSHADRHISIYQLTVEPGTPLFRDQR</sequence>
<feature type="non-terminal residue" evidence="1">
    <location>
        <position position="213"/>
    </location>
</feature>